<dbReference type="InterPro" id="IPR052723">
    <property type="entry name" value="Acyl-CoA_thioesterase_PaaI"/>
</dbReference>
<name>A0A5D0UDT3_9ACTN</name>
<dbReference type="SUPFAM" id="SSF54637">
    <property type="entry name" value="Thioesterase/thiol ester dehydrase-isomerase"/>
    <property type="match status" value="1"/>
</dbReference>
<dbReference type="PANTHER" id="PTHR42856:SF1">
    <property type="entry name" value="ACYL-COENZYME A THIOESTERASE PAAI"/>
    <property type="match status" value="1"/>
</dbReference>
<organism evidence="4 5">
    <name type="scientific">Actinomadura syzygii</name>
    <dbReference type="NCBI Taxonomy" id="1427538"/>
    <lineage>
        <taxon>Bacteria</taxon>
        <taxon>Bacillati</taxon>
        <taxon>Actinomycetota</taxon>
        <taxon>Actinomycetes</taxon>
        <taxon>Streptosporangiales</taxon>
        <taxon>Thermomonosporaceae</taxon>
        <taxon>Actinomadura</taxon>
    </lineage>
</organism>
<comment type="caution">
    <text evidence="4">The sequence shown here is derived from an EMBL/GenBank/DDBJ whole genome shotgun (WGS) entry which is preliminary data.</text>
</comment>
<evidence type="ECO:0000313" key="4">
    <source>
        <dbReference type="EMBL" id="TYC15775.1"/>
    </source>
</evidence>
<keyword evidence="5" id="KW-1185">Reference proteome</keyword>
<dbReference type="InterPro" id="IPR003736">
    <property type="entry name" value="PAAI_dom"/>
</dbReference>
<protein>
    <submittedName>
        <fullName evidence="4">Hydroxyphenylacetyl-CoA thioesterase PaaI</fullName>
    </submittedName>
</protein>
<sequence length="168" mass="18215">MPDDLPRRAPLIPNRHYPGRVDAAETARRCAETMYARDKVAQDLSMRVTEIAPGRASLRMTVGDTMVNGHDIAHGGYVFLLADSAFAYACNTHDSVTVAASADIVFVAPARAGDVLEATAVERTRYGRSGIYDVTVRRVPDGAVIAEFRGGGRSRDQRVLDDPAPTRD</sequence>
<dbReference type="Pfam" id="PF03061">
    <property type="entry name" value="4HBT"/>
    <property type="match status" value="1"/>
</dbReference>
<comment type="similarity">
    <text evidence="1">Belongs to the thioesterase PaaI family.</text>
</comment>
<evidence type="ECO:0000256" key="2">
    <source>
        <dbReference type="ARBA" id="ARBA00022801"/>
    </source>
</evidence>
<dbReference type="InterPro" id="IPR006683">
    <property type="entry name" value="Thioestr_dom"/>
</dbReference>
<evidence type="ECO:0000259" key="3">
    <source>
        <dbReference type="Pfam" id="PF03061"/>
    </source>
</evidence>
<dbReference type="Proteomes" id="UP000322634">
    <property type="component" value="Unassembled WGS sequence"/>
</dbReference>
<feature type="domain" description="Thioesterase" evidence="3">
    <location>
        <begin position="72"/>
        <end position="142"/>
    </location>
</feature>
<evidence type="ECO:0000256" key="1">
    <source>
        <dbReference type="ARBA" id="ARBA00008324"/>
    </source>
</evidence>
<dbReference type="CDD" id="cd03443">
    <property type="entry name" value="PaaI_thioesterase"/>
    <property type="match status" value="1"/>
</dbReference>
<reference evidence="4 5" key="1">
    <citation type="submission" date="2019-08" db="EMBL/GenBank/DDBJ databases">
        <title>Actinomadura sp. nov. CYP1-5 isolated from mountain soil.</title>
        <authorList>
            <person name="Songsumanus A."/>
            <person name="Kuncharoen N."/>
            <person name="Kudo T."/>
            <person name="Yuki M."/>
            <person name="Igarashi Y."/>
            <person name="Tanasupawat S."/>
        </authorList>
    </citation>
    <scope>NUCLEOTIDE SEQUENCE [LARGE SCALE GENOMIC DNA]</scope>
    <source>
        <strain evidence="4 5">GKU157</strain>
    </source>
</reference>
<proteinExistence type="inferred from homology"/>
<dbReference type="GO" id="GO:0016289">
    <property type="term" value="F:acyl-CoA hydrolase activity"/>
    <property type="evidence" value="ECO:0007669"/>
    <property type="project" value="UniProtKB-ARBA"/>
</dbReference>
<keyword evidence="2" id="KW-0378">Hydrolase</keyword>
<dbReference type="NCBIfam" id="TIGR00369">
    <property type="entry name" value="unchar_dom_1"/>
    <property type="match status" value="1"/>
</dbReference>
<dbReference type="Gene3D" id="3.10.129.10">
    <property type="entry name" value="Hotdog Thioesterase"/>
    <property type="match status" value="1"/>
</dbReference>
<dbReference type="EMBL" id="VSFF01000004">
    <property type="protein sequence ID" value="TYC15775.1"/>
    <property type="molecule type" value="Genomic_DNA"/>
</dbReference>
<dbReference type="AlphaFoldDB" id="A0A5D0UDT3"/>
<dbReference type="NCBIfam" id="TIGR02286">
    <property type="entry name" value="PaaD"/>
    <property type="match status" value="1"/>
</dbReference>
<gene>
    <name evidence="4" type="primary">paaI</name>
    <name evidence="4" type="ORF">FXF65_10495</name>
</gene>
<dbReference type="OrthoDB" id="32575at2"/>
<dbReference type="InterPro" id="IPR011973">
    <property type="entry name" value="PaaD"/>
</dbReference>
<dbReference type="FunFam" id="3.10.129.10:FF:000022">
    <property type="entry name" value="Phenylacetic acid degradation protein"/>
    <property type="match status" value="1"/>
</dbReference>
<evidence type="ECO:0000313" key="5">
    <source>
        <dbReference type="Proteomes" id="UP000322634"/>
    </source>
</evidence>
<dbReference type="PANTHER" id="PTHR42856">
    <property type="entry name" value="ACYL-COENZYME A THIOESTERASE PAAI"/>
    <property type="match status" value="1"/>
</dbReference>
<dbReference type="InterPro" id="IPR029069">
    <property type="entry name" value="HotDog_dom_sf"/>
</dbReference>
<accession>A0A5D0UDT3</accession>